<sequence length="123" mass="12819">MTWASCVRDGELNAARGVVVSGTGNPHGVEEAFLRAFSGVCGCTPSLNPGNTPTISFRATLLLDAHTPPHSTRVCGQLRSGRLCRRLAKGNGGGQHAAAEANYLATTRLHARCAASCFPQATD</sequence>
<proteinExistence type="predicted"/>
<dbReference type="Proteomes" id="UP000284403">
    <property type="component" value="Unassembled WGS sequence"/>
</dbReference>
<evidence type="ECO:0000313" key="1">
    <source>
        <dbReference type="EMBL" id="RNF26895.1"/>
    </source>
</evidence>
<keyword evidence="2" id="KW-1185">Reference proteome</keyword>
<dbReference type="RefSeq" id="XP_029232101.1">
    <property type="nucleotide sequence ID" value="XM_029367797.1"/>
</dbReference>
<evidence type="ECO:0000313" key="2">
    <source>
        <dbReference type="Proteomes" id="UP000284403"/>
    </source>
</evidence>
<dbReference type="AlphaFoldDB" id="A0A422QAG5"/>
<gene>
    <name evidence="1" type="ORF">Tco025E_00858</name>
</gene>
<accession>A0A422QAG5</accession>
<dbReference type="EMBL" id="MKKU01000024">
    <property type="protein sequence ID" value="RNF26895.1"/>
    <property type="molecule type" value="Genomic_DNA"/>
</dbReference>
<name>A0A422QAG5_9TRYP</name>
<reference evidence="1 2" key="1">
    <citation type="journal article" date="2018" name="BMC Genomics">
        <title>Genomic comparison of Trypanosoma conorhini and Trypanosoma rangeli to Trypanosoma cruzi strains of high and low virulence.</title>
        <authorList>
            <person name="Bradwell K.R."/>
            <person name="Koparde V.N."/>
            <person name="Matveyev A.V."/>
            <person name="Serrano M.G."/>
            <person name="Alves J.M."/>
            <person name="Parikh H."/>
            <person name="Huang B."/>
            <person name="Lee V."/>
            <person name="Espinosa-Alvarez O."/>
            <person name="Ortiz P.A."/>
            <person name="Costa-Martins A.G."/>
            <person name="Teixeira M.M."/>
            <person name="Buck G.A."/>
        </authorList>
    </citation>
    <scope>NUCLEOTIDE SEQUENCE [LARGE SCALE GENOMIC DNA]</scope>
    <source>
        <strain evidence="1 2">025E</strain>
    </source>
</reference>
<organism evidence="1 2">
    <name type="scientific">Trypanosoma conorhini</name>
    <dbReference type="NCBI Taxonomy" id="83891"/>
    <lineage>
        <taxon>Eukaryota</taxon>
        <taxon>Discoba</taxon>
        <taxon>Euglenozoa</taxon>
        <taxon>Kinetoplastea</taxon>
        <taxon>Metakinetoplastina</taxon>
        <taxon>Trypanosomatida</taxon>
        <taxon>Trypanosomatidae</taxon>
        <taxon>Trypanosoma</taxon>
    </lineage>
</organism>
<protein>
    <submittedName>
        <fullName evidence="1">Uncharacterized protein</fullName>
    </submittedName>
</protein>
<dbReference type="GeneID" id="40314469"/>
<comment type="caution">
    <text evidence="1">The sequence shown here is derived from an EMBL/GenBank/DDBJ whole genome shotgun (WGS) entry which is preliminary data.</text>
</comment>